<name>A0A0D1ZAT7_9EURO</name>
<protein>
    <submittedName>
        <fullName evidence="3">Uncharacterized protein</fullName>
    </submittedName>
</protein>
<dbReference type="HOGENOM" id="CLU_1981625_0_0_1"/>
<dbReference type="STRING" id="91928.A0A0D1ZAT7"/>
<dbReference type="GeneID" id="27338170"/>
<evidence type="ECO:0000256" key="1">
    <source>
        <dbReference type="SAM" id="MobiDB-lite"/>
    </source>
</evidence>
<sequence>MANWSSTVPAGILGGLAGVMLLFIWWWFPRTWNKGVRQDNDRLDDVELQAQRAMVVQNARDIVDNYREVLKQRELTKNANIQQSTDTATEGRSIVTESTAREEETDHARFDTNPPRPDGRPGGPES</sequence>
<feature type="compositionally biased region" description="Basic and acidic residues" evidence="1">
    <location>
        <begin position="99"/>
        <end position="110"/>
    </location>
</feature>
<dbReference type="Proteomes" id="UP000053328">
    <property type="component" value="Unassembled WGS sequence"/>
</dbReference>
<proteinExistence type="predicted"/>
<dbReference type="RefSeq" id="XP_016230343.1">
    <property type="nucleotide sequence ID" value="XM_016385399.1"/>
</dbReference>
<keyword evidence="4" id="KW-1185">Reference proteome</keyword>
<organism evidence="3 4">
    <name type="scientific">Exophiala spinifera</name>
    <dbReference type="NCBI Taxonomy" id="91928"/>
    <lineage>
        <taxon>Eukaryota</taxon>
        <taxon>Fungi</taxon>
        <taxon>Dikarya</taxon>
        <taxon>Ascomycota</taxon>
        <taxon>Pezizomycotina</taxon>
        <taxon>Eurotiomycetes</taxon>
        <taxon>Chaetothyriomycetidae</taxon>
        <taxon>Chaetothyriales</taxon>
        <taxon>Herpotrichiellaceae</taxon>
        <taxon>Exophiala</taxon>
    </lineage>
</organism>
<gene>
    <name evidence="3" type="ORF">PV08_11087</name>
</gene>
<feature type="compositionally biased region" description="Polar residues" evidence="1">
    <location>
        <begin position="77"/>
        <end position="98"/>
    </location>
</feature>
<evidence type="ECO:0000256" key="2">
    <source>
        <dbReference type="SAM" id="Phobius"/>
    </source>
</evidence>
<evidence type="ECO:0000313" key="4">
    <source>
        <dbReference type="Proteomes" id="UP000053328"/>
    </source>
</evidence>
<keyword evidence="2" id="KW-1133">Transmembrane helix</keyword>
<reference evidence="3 4" key="1">
    <citation type="submission" date="2015-01" db="EMBL/GenBank/DDBJ databases">
        <title>The Genome Sequence of Exophiala spinifera CBS89968.</title>
        <authorList>
            <consortium name="The Broad Institute Genomics Platform"/>
            <person name="Cuomo C."/>
            <person name="de Hoog S."/>
            <person name="Gorbushina A."/>
            <person name="Stielow B."/>
            <person name="Teixiera M."/>
            <person name="Abouelleil A."/>
            <person name="Chapman S.B."/>
            <person name="Priest M."/>
            <person name="Young S.K."/>
            <person name="Wortman J."/>
            <person name="Nusbaum C."/>
            <person name="Birren B."/>
        </authorList>
    </citation>
    <scope>NUCLEOTIDE SEQUENCE [LARGE SCALE GENOMIC DNA]</scope>
    <source>
        <strain evidence="3 4">CBS 89968</strain>
    </source>
</reference>
<evidence type="ECO:0000313" key="3">
    <source>
        <dbReference type="EMBL" id="KIW10127.1"/>
    </source>
</evidence>
<dbReference type="AlphaFoldDB" id="A0A0D1ZAT7"/>
<feature type="region of interest" description="Disordered" evidence="1">
    <location>
        <begin position="77"/>
        <end position="126"/>
    </location>
</feature>
<feature type="transmembrane region" description="Helical" evidence="2">
    <location>
        <begin position="6"/>
        <end position="28"/>
    </location>
</feature>
<keyword evidence="2" id="KW-0472">Membrane</keyword>
<accession>A0A0D1ZAT7</accession>
<dbReference type="VEuPathDB" id="FungiDB:PV08_11087"/>
<dbReference type="EMBL" id="KN847500">
    <property type="protein sequence ID" value="KIW10127.1"/>
    <property type="molecule type" value="Genomic_DNA"/>
</dbReference>
<keyword evidence="2" id="KW-0812">Transmembrane</keyword>
<dbReference type="OrthoDB" id="4117870at2759"/>